<proteinExistence type="predicted"/>
<protein>
    <submittedName>
        <fullName evidence="2">Secreted glycosyl hydrolase</fullName>
    </submittedName>
</protein>
<reference evidence="2" key="1">
    <citation type="journal article" date="2020" name="Int. J. Syst. Evol. Microbiol.">
        <title>Aquipluma nitroreducens gen. nov. sp. nov., a novel facultatively anaerobic bacterium isolated from a freshwater lake.</title>
        <authorList>
            <person name="Watanabe M."/>
            <person name="Kojima H."/>
            <person name="Fukui M."/>
        </authorList>
    </citation>
    <scope>NUCLEOTIDE SEQUENCE</scope>
    <source>
        <strain evidence="2">MeG22</strain>
    </source>
</reference>
<evidence type="ECO:0000313" key="3">
    <source>
        <dbReference type="Proteomes" id="UP001193389"/>
    </source>
</evidence>
<keyword evidence="2" id="KW-0378">Hydrolase</keyword>
<feature type="domain" description="3-keto-alpha-glucoside-1,2-lyase/3-keto-2-hydroxy-glucal hydratase" evidence="1">
    <location>
        <begin position="245"/>
        <end position="451"/>
    </location>
</feature>
<dbReference type="EMBL" id="AP018694">
    <property type="protein sequence ID" value="BBE20209.1"/>
    <property type="molecule type" value="Genomic_DNA"/>
</dbReference>
<evidence type="ECO:0000259" key="1">
    <source>
        <dbReference type="Pfam" id="PF06439"/>
    </source>
</evidence>
<dbReference type="Pfam" id="PF06439">
    <property type="entry name" value="3keto-disac_hyd"/>
    <property type="match status" value="2"/>
</dbReference>
<dbReference type="GO" id="GO:0016787">
    <property type="term" value="F:hydrolase activity"/>
    <property type="evidence" value="ECO:0007669"/>
    <property type="project" value="UniProtKB-KW"/>
</dbReference>
<organism evidence="2 3">
    <name type="scientific">Aquipluma nitroreducens</name>
    <dbReference type="NCBI Taxonomy" id="2010828"/>
    <lineage>
        <taxon>Bacteria</taxon>
        <taxon>Pseudomonadati</taxon>
        <taxon>Bacteroidota</taxon>
        <taxon>Bacteroidia</taxon>
        <taxon>Marinilabiliales</taxon>
        <taxon>Prolixibacteraceae</taxon>
        <taxon>Aquipluma</taxon>
    </lineage>
</organism>
<dbReference type="AlphaFoldDB" id="A0A5K7SFF9"/>
<name>A0A5K7SFF9_9BACT</name>
<sequence>MKNLIYIFAGIIVLMTSCNTPNDPWENLIKENLGNWQQINGPAHYEVKDGVIIGTAATSDPSDDSFLCTKANYGDFILEFDTWLDPQMNSGVNIRSESRPNYLDGQVYGYQFELDPSPRSWTGGIYDESRRLWLYTLDINPPAKKAYKNGEWNHCRIEAIGNSIRTWVNGIPCADLADDMTPTGFIGLQVHGIGNDSGKVGIQVKWKNLRIMTKNLEQYATPYLPVIPQSSYLKNTLSDRELKDGWKLLWDGKTTNGWRGAKLSAFPSTGWEIKDGTLTIHGSGGAEAASGGDIVTADKYKNFEVVVDFKYSPGANSGIKYFVDTNLNKGEGSSIGCEYQILDDKLHPDAHEGIGGNRTLAGLYDLIAPLPKRDNGTGQWNRATIVVNGNHVEHWLNGQKTVEYERGNDAWKALVATSKYKIWPNFGEATEGNILLQDHGWEVSFKNMKIKEL</sequence>
<feature type="domain" description="3-keto-alpha-glucoside-1,2-lyase/3-keto-2-hydroxy-glucal hydratase" evidence="1">
    <location>
        <begin position="25"/>
        <end position="211"/>
    </location>
</feature>
<keyword evidence="3" id="KW-1185">Reference proteome</keyword>
<dbReference type="Gene3D" id="2.60.120.560">
    <property type="entry name" value="Exo-inulinase, domain 1"/>
    <property type="match status" value="2"/>
</dbReference>
<dbReference type="Proteomes" id="UP001193389">
    <property type="component" value="Chromosome"/>
</dbReference>
<accession>A0A5K7SFF9</accession>
<dbReference type="PROSITE" id="PS51257">
    <property type="entry name" value="PROKAR_LIPOPROTEIN"/>
    <property type="match status" value="1"/>
</dbReference>
<dbReference type="InterPro" id="IPR010496">
    <property type="entry name" value="AL/BT2_dom"/>
</dbReference>
<dbReference type="RefSeq" id="WP_318348379.1">
    <property type="nucleotide sequence ID" value="NZ_AP018694.1"/>
</dbReference>
<dbReference type="KEGG" id="anf:AQPE_4400"/>
<evidence type="ECO:0000313" key="2">
    <source>
        <dbReference type="EMBL" id="BBE20209.1"/>
    </source>
</evidence>
<gene>
    <name evidence="2" type="ORF">AQPE_4400</name>
</gene>